<dbReference type="CDD" id="cd04747">
    <property type="entry name" value="OYE_like_5_FMN"/>
    <property type="match status" value="1"/>
</dbReference>
<dbReference type="SUPFAM" id="SSF51395">
    <property type="entry name" value="FMN-linked oxidoreductases"/>
    <property type="match status" value="1"/>
</dbReference>
<sequence>MRDLSILFEPVTVNGVTLPNRIAMAPMGRNFADDGVPPAGLADYFARRARGGVGLCIGEASRVDHPVASNDTLHTAFHGQDALGVWRTVVDAVHAEGGCFIPQIWHAGMLRSPVSDHPQIPSPHLPPVGPSGWAEPLVHTAGWVTPIREAAQIGEAMTDSDIADVIASFARATVEARDMGCDGVNIHGAHGYLIDQFFWTRTNLRDDDYGGDLLNRTRFAAELVSAARAAAGPDFPIFFRWSQWKQQDYHCKIAETPGELETFLRPLVDAGVDMFDCSTRRFWEPEFEGSALNLAGWTKKLTGKPTMTVGSVGLERANFADDAESSMSDSGLASLDPLIDRLEAGEFDLVGVGRMLITNPEWANQVREGRDHEIRPYSNTHLMALD</sequence>
<keyword evidence="4" id="KW-0521">NADP</keyword>
<dbReference type="GO" id="GO:0050661">
    <property type="term" value="F:NADP binding"/>
    <property type="evidence" value="ECO:0007669"/>
    <property type="project" value="InterPro"/>
</dbReference>
<keyword evidence="2" id="KW-0285">Flavoprotein</keyword>
<reference evidence="7" key="2">
    <citation type="submission" date="2021-04" db="EMBL/GenBank/DDBJ databases">
        <title>Isolation and genomic analysis of the ibuprofen-degrading bacterium Sphingomonas strain MPO218.</title>
        <authorList>
            <person name="Aulestia M."/>
            <person name="Flores A."/>
            <person name="Mangas E.L."/>
            <person name="Perez-Pulido A.J."/>
            <person name="Santero E."/>
            <person name="Camacho E.M."/>
        </authorList>
    </citation>
    <scope>NUCLEOTIDE SEQUENCE</scope>
    <source>
        <strain evidence="7">MPO218</strain>
        <plasmid evidence="7">pUPO218</plasmid>
    </source>
</reference>
<dbReference type="InterPro" id="IPR044152">
    <property type="entry name" value="YqjM-like"/>
</dbReference>
<evidence type="ECO:0000256" key="1">
    <source>
        <dbReference type="ARBA" id="ARBA00001917"/>
    </source>
</evidence>
<protein>
    <submittedName>
        <fullName evidence="7">NADH:flavin oxidoreductase</fullName>
    </submittedName>
</protein>
<comment type="cofactor">
    <cofactor evidence="1">
        <name>FMN</name>
        <dbReference type="ChEBI" id="CHEBI:58210"/>
    </cofactor>
</comment>
<evidence type="ECO:0000256" key="5">
    <source>
        <dbReference type="ARBA" id="ARBA00023002"/>
    </source>
</evidence>
<evidence type="ECO:0000256" key="3">
    <source>
        <dbReference type="ARBA" id="ARBA00022643"/>
    </source>
</evidence>
<gene>
    <name evidence="7" type="ORF">HRJ34_28575</name>
</gene>
<evidence type="ECO:0000259" key="6">
    <source>
        <dbReference type="Pfam" id="PF00724"/>
    </source>
</evidence>
<dbReference type="EMBL" id="CP059321">
    <property type="protein sequence ID" value="QTH25003.1"/>
    <property type="molecule type" value="Genomic_DNA"/>
</dbReference>
<name>A0A975HH09_9SPHN</name>
<proteinExistence type="predicted"/>
<dbReference type="Proteomes" id="UP000664914">
    <property type="component" value="Plasmid pUPO218"/>
</dbReference>
<dbReference type="PANTHER" id="PTHR43303:SF4">
    <property type="entry name" value="NADPH DEHYDROGENASE C23G7.10C-RELATED"/>
    <property type="match status" value="1"/>
</dbReference>
<dbReference type="FunFam" id="3.20.20.70:FF:000262">
    <property type="entry name" value="NADH:flavin oxidoreductase"/>
    <property type="match status" value="1"/>
</dbReference>
<keyword evidence="7" id="KW-0614">Plasmid</keyword>
<accession>A0A975HH09</accession>
<dbReference type="PANTHER" id="PTHR43303">
    <property type="entry name" value="NADPH DEHYDROGENASE C23G7.10C-RELATED"/>
    <property type="match status" value="1"/>
</dbReference>
<feature type="domain" description="NADH:flavin oxidoreductase/NADH oxidase N-terminal" evidence="6">
    <location>
        <begin position="7"/>
        <end position="372"/>
    </location>
</feature>
<organism evidence="7 8">
    <name type="scientific">Rhizorhabdus wittichii</name>
    <dbReference type="NCBI Taxonomy" id="160791"/>
    <lineage>
        <taxon>Bacteria</taxon>
        <taxon>Pseudomonadati</taxon>
        <taxon>Pseudomonadota</taxon>
        <taxon>Alphaproteobacteria</taxon>
        <taxon>Sphingomonadales</taxon>
        <taxon>Sphingomonadaceae</taxon>
        <taxon>Rhizorhabdus</taxon>
    </lineage>
</organism>
<reference evidence="7" key="1">
    <citation type="submission" date="2020-07" db="EMBL/GenBank/DDBJ databases">
        <authorList>
            <person name="Camacho E."/>
        </authorList>
    </citation>
    <scope>NUCLEOTIDE SEQUENCE</scope>
    <source>
        <strain evidence="7">MPO218</strain>
        <plasmid evidence="7">pUPO218</plasmid>
    </source>
</reference>
<dbReference type="Gene3D" id="3.20.20.70">
    <property type="entry name" value="Aldolase class I"/>
    <property type="match status" value="1"/>
</dbReference>
<dbReference type="InterPro" id="IPR001155">
    <property type="entry name" value="OxRdtase_FMN_N"/>
</dbReference>
<dbReference type="GO" id="GO:0003959">
    <property type="term" value="F:NADPH dehydrogenase activity"/>
    <property type="evidence" value="ECO:0007669"/>
    <property type="project" value="InterPro"/>
</dbReference>
<keyword evidence="5" id="KW-0560">Oxidoreductase</keyword>
<evidence type="ECO:0000313" key="8">
    <source>
        <dbReference type="Proteomes" id="UP000664914"/>
    </source>
</evidence>
<geneLocation type="plasmid" evidence="7 8">
    <name>pUPO218</name>
</geneLocation>
<dbReference type="Pfam" id="PF00724">
    <property type="entry name" value="Oxidored_FMN"/>
    <property type="match status" value="1"/>
</dbReference>
<evidence type="ECO:0000313" key="7">
    <source>
        <dbReference type="EMBL" id="QTH25003.1"/>
    </source>
</evidence>
<evidence type="ECO:0000256" key="2">
    <source>
        <dbReference type="ARBA" id="ARBA00022630"/>
    </source>
</evidence>
<evidence type="ECO:0000256" key="4">
    <source>
        <dbReference type="ARBA" id="ARBA00022857"/>
    </source>
</evidence>
<keyword evidence="3" id="KW-0288">FMN</keyword>
<dbReference type="RefSeq" id="WP_208634692.1">
    <property type="nucleotide sequence ID" value="NZ_CP059321.1"/>
</dbReference>
<dbReference type="InterPro" id="IPR013785">
    <property type="entry name" value="Aldolase_TIM"/>
</dbReference>
<dbReference type="GO" id="GO:0010181">
    <property type="term" value="F:FMN binding"/>
    <property type="evidence" value="ECO:0007669"/>
    <property type="project" value="InterPro"/>
</dbReference>
<dbReference type="AlphaFoldDB" id="A0A975HH09"/>